<reference evidence="5" key="1">
    <citation type="journal article" date="2015" name="Genome Announc.">
        <title>Draft Genome Sequence of Bacteroidales Strain TBC1, a Novel Isolate from a Methanogenic Wastewater Treatment System.</title>
        <authorList>
            <person name="Tourlousse D.M."/>
            <person name="Matsuura N."/>
            <person name="Sun L."/>
            <person name="Toyonaga M."/>
            <person name="Kuroda K."/>
            <person name="Ohashi A."/>
            <person name="Cruz R."/>
            <person name="Yamaguchi T."/>
            <person name="Sekiguchi Y."/>
        </authorList>
    </citation>
    <scope>NUCLEOTIDE SEQUENCE [LARGE SCALE GENOMIC DNA]</scope>
    <source>
        <strain evidence="5">TBC1</strain>
    </source>
</reference>
<dbReference type="InterPro" id="IPR019734">
    <property type="entry name" value="TPR_rpt"/>
</dbReference>
<evidence type="ECO:0000259" key="4">
    <source>
        <dbReference type="PROSITE" id="PS50885"/>
    </source>
</evidence>
<dbReference type="Pfam" id="PF00211">
    <property type="entry name" value="Guanylate_cyc"/>
    <property type="match status" value="1"/>
</dbReference>
<dbReference type="SMART" id="SM00044">
    <property type="entry name" value="CYCc"/>
    <property type="match status" value="1"/>
</dbReference>
<dbReference type="CDD" id="cd07302">
    <property type="entry name" value="CHD"/>
    <property type="match status" value="1"/>
</dbReference>
<organism evidence="5">
    <name type="scientific">Lentimicrobium saccharophilum</name>
    <dbReference type="NCBI Taxonomy" id="1678841"/>
    <lineage>
        <taxon>Bacteria</taxon>
        <taxon>Pseudomonadati</taxon>
        <taxon>Bacteroidota</taxon>
        <taxon>Bacteroidia</taxon>
        <taxon>Bacteroidales</taxon>
        <taxon>Lentimicrobiaceae</taxon>
        <taxon>Lentimicrobium</taxon>
    </lineage>
</organism>
<dbReference type="PANTHER" id="PTHR43081">
    <property type="entry name" value="ADENYLATE CYCLASE, TERMINAL-DIFFERENTIATION SPECIFIC-RELATED"/>
    <property type="match status" value="1"/>
</dbReference>
<dbReference type="SUPFAM" id="SSF55073">
    <property type="entry name" value="Nucleotide cyclase"/>
    <property type="match status" value="1"/>
</dbReference>
<sequence>MAKSRVPKYRIGRVFLFPILLYFMLVFPMLVFMLLKSFPQLTEKGVFRNMQETDSLNVSQLTADTLALEAEAFSAQKKIYDRDIPPDDNISAEAVSPNSEKMSGGINIQVGNSPGNNTSSAFSDTFSSLFRIVILFSTIAGFAINIPFRRYFNRKRKGRRISPKLYRHCRRFLLYTPLINSGIVLLAFSIVHGLMIYQLQTPEMLNDPISRRMFSNYLFISLVASLLTVLFIYFWQKHRVHIKYIEHIYTREELQKRIFGKNPGKIRNRLYIASAMTTLLPLAIVLLYLILSLTPIREMGEVSASEMRIMLGRLVDFMGPDFELQNNEDFKGFYYISALDNALMFIGIFSGILVSFIYILFFVNWSTADIVRPVNELVNSMQKTGEGMLDNFTIVRTNDEIGVMSEGYNQMTSRLREYIFRISRMNEAYSRFVPNQFLEFLGKQDFVDIQLGDQVQKEMSVLFSDIRGFTEISEEMSPKENFDFINHYLGYMEPVIRQNNGFIDKFIGDSIMALFHDKVDDAIDAAIEMRQTLARFNLDRIDQGKPTIDSGIGIHTGNLMLGVVGGEGRMDGTVISDAVNLASRLEGLTKIYHTSIIISEDTLIKLENPGKYNFRFLDVARVKGKKEAVYVFEVLDGDPEEVKTLKIETKSLFGKGIDLYKNKKFEEALKVFSEIVKINQQDSVAAFYVNRCRTNIQKGISDDWSGIEVYDAK</sequence>
<keyword evidence="2" id="KW-0812">Transmembrane</keyword>
<dbReference type="Proteomes" id="UP000053091">
    <property type="component" value="Unassembled WGS sequence"/>
</dbReference>
<feature type="transmembrane region" description="Helical" evidence="2">
    <location>
        <begin position="270"/>
        <end position="291"/>
    </location>
</feature>
<dbReference type="SUPFAM" id="SSF48452">
    <property type="entry name" value="TPR-like"/>
    <property type="match status" value="1"/>
</dbReference>
<dbReference type="SUPFAM" id="SSF158472">
    <property type="entry name" value="HAMP domain-like"/>
    <property type="match status" value="1"/>
</dbReference>
<dbReference type="InterPro" id="IPR050697">
    <property type="entry name" value="Adenylyl/Guanylyl_Cyclase_3/4"/>
</dbReference>
<gene>
    <name evidence="5" type="ORF">TBC1_112318</name>
</gene>
<feature type="transmembrane region" description="Helical" evidence="2">
    <location>
        <begin position="342"/>
        <end position="363"/>
    </location>
</feature>
<evidence type="ECO:0000313" key="5">
    <source>
        <dbReference type="EMBL" id="GAP44155.1"/>
    </source>
</evidence>
<keyword evidence="1" id="KW-0802">TPR repeat</keyword>
<dbReference type="AlphaFoldDB" id="A0A0S7BZY0"/>
<evidence type="ECO:0000313" key="6">
    <source>
        <dbReference type="Proteomes" id="UP000053091"/>
    </source>
</evidence>
<dbReference type="InterPro" id="IPR003660">
    <property type="entry name" value="HAMP_dom"/>
</dbReference>
<dbReference type="GO" id="GO:0035556">
    <property type="term" value="P:intracellular signal transduction"/>
    <property type="evidence" value="ECO:0007669"/>
    <property type="project" value="InterPro"/>
</dbReference>
<dbReference type="PROSITE" id="PS50125">
    <property type="entry name" value="GUANYLATE_CYCLASE_2"/>
    <property type="match status" value="1"/>
</dbReference>
<accession>A0A0S7BZY0</accession>
<dbReference type="Pfam" id="PF00672">
    <property type="entry name" value="HAMP"/>
    <property type="match status" value="1"/>
</dbReference>
<feature type="repeat" description="TPR" evidence="1">
    <location>
        <begin position="649"/>
        <end position="682"/>
    </location>
</feature>
<evidence type="ECO:0000256" key="2">
    <source>
        <dbReference type="SAM" id="Phobius"/>
    </source>
</evidence>
<dbReference type="Gene3D" id="3.30.70.1230">
    <property type="entry name" value="Nucleotide cyclase"/>
    <property type="match status" value="1"/>
</dbReference>
<dbReference type="EMBL" id="DF968182">
    <property type="protein sequence ID" value="GAP44155.1"/>
    <property type="molecule type" value="Genomic_DNA"/>
</dbReference>
<evidence type="ECO:0000256" key="1">
    <source>
        <dbReference type="PROSITE-ProRule" id="PRU00339"/>
    </source>
</evidence>
<feature type="domain" description="HAMP" evidence="4">
    <location>
        <begin position="368"/>
        <end position="420"/>
    </location>
</feature>
<dbReference type="InterPro" id="IPR001054">
    <property type="entry name" value="A/G_cyclase"/>
</dbReference>
<dbReference type="SMART" id="SM00304">
    <property type="entry name" value="HAMP"/>
    <property type="match status" value="1"/>
</dbReference>
<dbReference type="RefSeq" id="WP_062042463.1">
    <property type="nucleotide sequence ID" value="NZ_DF968182.1"/>
</dbReference>
<feature type="domain" description="Guanylate cyclase" evidence="3">
    <location>
        <begin position="460"/>
        <end position="586"/>
    </location>
</feature>
<keyword evidence="2" id="KW-0472">Membrane</keyword>
<dbReference type="PROSITE" id="PS50885">
    <property type="entry name" value="HAMP"/>
    <property type="match status" value="1"/>
</dbReference>
<feature type="transmembrane region" description="Helical" evidence="2">
    <location>
        <begin position="129"/>
        <end position="152"/>
    </location>
</feature>
<keyword evidence="2" id="KW-1133">Transmembrane helix</keyword>
<dbReference type="PROSITE" id="PS50005">
    <property type="entry name" value="TPR"/>
    <property type="match status" value="1"/>
</dbReference>
<dbReference type="OrthoDB" id="341967at2"/>
<dbReference type="InterPro" id="IPR029787">
    <property type="entry name" value="Nucleotide_cyclase"/>
</dbReference>
<proteinExistence type="predicted"/>
<protein>
    <submittedName>
        <fullName evidence="5">Adenylate cyclase, class 3</fullName>
    </submittedName>
</protein>
<dbReference type="GO" id="GO:0004016">
    <property type="term" value="F:adenylate cyclase activity"/>
    <property type="evidence" value="ECO:0007669"/>
    <property type="project" value="UniProtKB-ARBA"/>
</dbReference>
<keyword evidence="6" id="KW-1185">Reference proteome</keyword>
<dbReference type="GO" id="GO:0006171">
    <property type="term" value="P:cAMP biosynthetic process"/>
    <property type="evidence" value="ECO:0007669"/>
    <property type="project" value="TreeGrafter"/>
</dbReference>
<feature type="transmembrane region" description="Helical" evidence="2">
    <location>
        <begin position="12"/>
        <end position="35"/>
    </location>
</feature>
<feature type="transmembrane region" description="Helical" evidence="2">
    <location>
        <begin position="172"/>
        <end position="197"/>
    </location>
</feature>
<evidence type="ECO:0000259" key="3">
    <source>
        <dbReference type="PROSITE" id="PS50125"/>
    </source>
</evidence>
<name>A0A0S7BZY0_9BACT</name>
<dbReference type="CDD" id="cd06225">
    <property type="entry name" value="HAMP"/>
    <property type="match status" value="1"/>
</dbReference>
<dbReference type="PANTHER" id="PTHR43081:SF1">
    <property type="entry name" value="ADENYLATE CYCLASE, TERMINAL-DIFFERENTIATION SPECIFIC"/>
    <property type="match status" value="1"/>
</dbReference>
<dbReference type="Gene3D" id="6.10.340.10">
    <property type="match status" value="1"/>
</dbReference>
<dbReference type="GO" id="GO:0016020">
    <property type="term" value="C:membrane"/>
    <property type="evidence" value="ECO:0007669"/>
    <property type="project" value="InterPro"/>
</dbReference>
<feature type="transmembrane region" description="Helical" evidence="2">
    <location>
        <begin position="217"/>
        <end position="235"/>
    </location>
</feature>
<dbReference type="PATRIC" id="fig|1678841.3.peg.2593"/>
<dbReference type="STRING" id="1678841.TBC1_112318"/>
<dbReference type="InterPro" id="IPR011990">
    <property type="entry name" value="TPR-like_helical_dom_sf"/>
</dbReference>